<organism evidence="2 3">
    <name type="scientific">candidate division CPR3 bacterium GW2011_GWF2_35_18</name>
    <dbReference type="NCBI Taxonomy" id="1618350"/>
    <lineage>
        <taxon>Bacteria</taxon>
        <taxon>Bacteria division CPR3</taxon>
    </lineage>
</organism>
<feature type="transmembrane region" description="Helical" evidence="1">
    <location>
        <begin position="25"/>
        <end position="45"/>
    </location>
</feature>
<accession>A0A0G0C223</accession>
<dbReference type="STRING" id="1618350.UR67_C0001G0040"/>
<feature type="transmembrane region" description="Helical" evidence="1">
    <location>
        <begin position="197"/>
        <end position="221"/>
    </location>
</feature>
<proteinExistence type="predicted"/>
<dbReference type="AlphaFoldDB" id="A0A0G0C223"/>
<evidence type="ECO:0000313" key="3">
    <source>
        <dbReference type="Proteomes" id="UP000034581"/>
    </source>
</evidence>
<name>A0A0G0C223_UNCC3</name>
<keyword evidence="1" id="KW-0472">Membrane</keyword>
<gene>
    <name evidence="2" type="ORF">UR67_C0001G0040</name>
</gene>
<reference evidence="2 3" key="1">
    <citation type="journal article" date="2015" name="Nature">
        <title>rRNA introns, odd ribosomes, and small enigmatic genomes across a large radiation of phyla.</title>
        <authorList>
            <person name="Brown C.T."/>
            <person name="Hug L.A."/>
            <person name="Thomas B.C."/>
            <person name="Sharon I."/>
            <person name="Castelle C.J."/>
            <person name="Singh A."/>
            <person name="Wilkins M.J."/>
            <person name="Williams K.H."/>
            <person name="Banfield J.F."/>
        </authorList>
    </citation>
    <scope>NUCLEOTIDE SEQUENCE [LARGE SCALE GENOMIC DNA]</scope>
</reference>
<keyword evidence="1" id="KW-1133">Transmembrane helix</keyword>
<sequence>MALSTNFERSILLKGDPMSIFKLDFRSILAAWILYLLAGATLLVFTTKGWLLWGLLALLIISSPMLILFFIGPTRLVNFLKEVVRTSFMAIRRFYVFTVAIFSPVFRWMDTMYENPIQWWFEKDDRCQIVIFEDITIVIEDMFKAIGKGLRQAYWVLFLGFTGGLIVAVGLTLLPAYNALMNGTLTEWLLSGYINVVWQPLLLGILAGMAISLLWCLFPVVKAFFIGEWNRTHDVMIWYRKQIIFVKVTAPEGMLFISIASPTDFGQTKISSPGEPGGKTPGTGLERYWDGFLLNWSGLGIGQMFFPVKEYGGFDRKDFVYQANLLLQIIRQLAKLTQDVKDEKAGMAYSLNRIIYDVTRITEEQGWGAEASREEDVSTLFDEFIARAASLEKISADALKAQVLAGANMVDLWQIVHNPPNLWDRDTGLRVRQVQP</sequence>
<feature type="transmembrane region" description="Helical" evidence="1">
    <location>
        <begin position="50"/>
        <end position="71"/>
    </location>
</feature>
<evidence type="ECO:0000313" key="2">
    <source>
        <dbReference type="EMBL" id="KKP70131.1"/>
    </source>
</evidence>
<protein>
    <submittedName>
        <fullName evidence="2">Uncharacterized protein</fullName>
    </submittedName>
</protein>
<dbReference type="Proteomes" id="UP000034581">
    <property type="component" value="Unassembled WGS sequence"/>
</dbReference>
<dbReference type="EMBL" id="LBQB01000001">
    <property type="protein sequence ID" value="KKP70131.1"/>
    <property type="molecule type" value="Genomic_DNA"/>
</dbReference>
<comment type="caution">
    <text evidence="2">The sequence shown here is derived from an EMBL/GenBank/DDBJ whole genome shotgun (WGS) entry which is preliminary data.</text>
</comment>
<feature type="transmembrane region" description="Helical" evidence="1">
    <location>
        <begin position="91"/>
        <end position="109"/>
    </location>
</feature>
<feature type="transmembrane region" description="Helical" evidence="1">
    <location>
        <begin position="153"/>
        <end position="177"/>
    </location>
</feature>
<evidence type="ECO:0000256" key="1">
    <source>
        <dbReference type="SAM" id="Phobius"/>
    </source>
</evidence>
<keyword evidence="1" id="KW-0812">Transmembrane</keyword>